<evidence type="ECO:0000313" key="3">
    <source>
        <dbReference type="Proteomes" id="UP001250656"/>
    </source>
</evidence>
<name>A0ABU3L7G6_9FLAO</name>
<accession>A0ABU3L7G6</accession>
<proteinExistence type="predicted"/>
<keyword evidence="1" id="KW-0812">Transmembrane</keyword>
<organism evidence="2 3">
    <name type="scientific">Pricia mediterranea</name>
    <dbReference type="NCBI Taxonomy" id="3076079"/>
    <lineage>
        <taxon>Bacteria</taxon>
        <taxon>Pseudomonadati</taxon>
        <taxon>Bacteroidota</taxon>
        <taxon>Flavobacteriia</taxon>
        <taxon>Flavobacteriales</taxon>
        <taxon>Flavobacteriaceae</taxon>
        <taxon>Pricia</taxon>
    </lineage>
</organism>
<keyword evidence="3" id="KW-1185">Reference proteome</keyword>
<evidence type="ECO:0000256" key="1">
    <source>
        <dbReference type="SAM" id="Phobius"/>
    </source>
</evidence>
<sequence>MKNTSPFSFIHPLANDHNNWGRGNSIGPNTIFLFVVVLLLYALPVSGQDTIKSKFTGKTIDFKKKGIDKDEAFRVQVKGVNSVLHHTAFKFKDFQWVSKLPEGLKILVPGMDSNQRTNGYKIMATTESIKTSDFPIIAKLFIEGYDDLLETGKEIDTVWQNPKLDIPKKKDLIILKSKTRINDWISMLNKNVIKEYGDVDRSNFFFFTLEKTGHVLNYYENLKEQNQGVSGINRVAADELARLEPFYTSLKTVRPKIMSALAALIEGAGGTIESKAISEPHFPKKDLTNVEIYLVNRFNPADTLTRATADLFVRNRFRIDFSTGLSANTLVQREFFFTKSADVVTDIDSEQSAGLDLGIAALVHLDWKVRTWLAIGPALGASFSLIDEKPRYILGLSGSFGKERSISLTLGANLGKQQVLSNQVSSDGENYDGTSELSPFESPPLTSKIKTGFFIGITYNVTRSRKE</sequence>
<gene>
    <name evidence="2" type="ORF">RQM65_10625</name>
</gene>
<feature type="transmembrane region" description="Helical" evidence="1">
    <location>
        <begin position="26"/>
        <end position="45"/>
    </location>
</feature>
<dbReference type="RefSeq" id="WP_314014845.1">
    <property type="nucleotide sequence ID" value="NZ_JAVTTP010000001.1"/>
</dbReference>
<protein>
    <recommendedName>
        <fullName evidence="4">DUF5723 domain-containing protein</fullName>
    </recommendedName>
</protein>
<evidence type="ECO:0008006" key="4">
    <source>
        <dbReference type="Google" id="ProtNLM"/>
    </source>
</evidence>
<keyword evidence="1" id="KW-0472">Membrane</keyword>
<comment type="caution">
    <text evidence="2">The sequence shown here is derived from an EMBL/GenBank/DDBJ whole genome shotgun (WGS) entry which is preliminary data.</text>
</comment>
<dbReference type="EMBL" id="JAVTTP010000001">
    <property type="protein sequence ID" value="MDT7829119.1"/>
    <property type="molecule type" value="Genomic_DNA"/>
</dbReference>
<keyword evidence="1" id="KW-1133">Transmembrane helix</keyword>
<evidence type="ECO:0000313" key="2">
    <source>
        <dbReference type="EMBL" id="MDT7829119.1"/>
    </source>
</evidence>
<reference evidence="2 3" key="1">
    <citation type="submission" date="2023-09" db="EMBL/GenBank/DDBJ databases">
        <title>Novel taxa isolated from Blanes Bay.</title>
        <authorList>
            <person name="Rey-Velasco X."/>
            <person name="Lucena T."/>
        </authorList>
    </citation>
    <scope>NUCLEOTIDE SEQUENCE [LARGE SCALE GENOMIC DNA]</scope>
    <source>
        <strain evidence="2 3">S334</strain>
    </source>
</reference>
<dbReference type="Proteomes" id="UP001250656">
    <property type="component" value="Unassembled WGS sequence"/>
</dbReference>